<keyword evidence="3 7" id="KW-0812">Transmembrane</keyword>
<reference evidence="9" key="1">
    <citation type="journal article" date="2019" name="bioRxiv">
        <title>The Genome of the Zebra Mussel, Dreissena polymorpha: A Resource for Invasive Species Research.</title>
        <authorList>
            <person name="McCartney M.A."/>
            <person name="Auch B."/>
            <person name="Kono T."/>
            <person name="Mallez S."/>
            <person name="Zhang Y."/>
            <person name="Obille A."/>
            <person name="Becker A."/>
            <person name="Abrahante J.E."/>
            <person name="Garbe J."/>
            <person name="Badalamenti J.P."/>
            <person name="Herman A."/>
            <person name="Mangelson H."/>
            <person name="Liachko I."/>
            <person name="Sullivan S."/>
            <person name="Sone E.D."/>
            <person name="Koren S."/>
            <person name="Silverstein K.A.T."/>
            <person name="Beckman K.B."/>
            <person name="Gohl D.M."/>
        </authorList>
    </citation>
    <scope>NUCLEOTIDE SEQUENCE</scope>
    <source>
        <strain evidence="9">Duluth1</strain>
        <tissue evidence="9">Whole animal</tissue>
    </source>
</reference>
<name>A0A9D4BCG5_DREPO</name>
<evidence type="ECO:0000256" key="2">
    <source>
        <dbReference type="ARBA" id="ARBA00006510"/>
    </source>
</evidence>
<dbReference type="Pfam" id="PF07810">
    <property type="entry name" value="TMC"/>
    <property type="match status" value="1"/>
</dbReference>
<feature type="transmembrane region" description="Helical" evidence="7">
    <location>
        <begin position="357"/>
        <end position="377"/>
    </location>
</feature>
<evidence type="ECO:0000256" key="3">
    <source>
        <dbReference type="ARBA" id="ARBA00022692"/>
    </source>
</evidence>
<keyword evidence="10" id="KW-1185">Reference proteome</keyword>
<proteinExistence type="inferred from homology"/>
<evidence type="ECO:0000313" key="10">
    <source>
        <dbReference type="Proteomes" id="UP000828390"/>
    </source>
</evidence>
<dbReference type="InterPro" id="IPR038900">
    <property type="entry name" value="TMC"/>
</dbReference>
<dbReference type="GO" id="GO:0008381">
    <property type="term" value="F:mechanosensitive monoatomic ion channel activity"/>
    <property type="evidence" value="ECO:0007669"/>
    <property type="project" value="TreeGrafter"/>
</dbReference>
<feature type="transmembrane region" description="Helical" evidence="7">
    <location>
        <begin position="467"/>
        <end position="486"/>
    </location>
</feature>
<evidence type="ECO:0000313" key="9">
    <source>
        <dbReference type="EMBL" id="KAH3690128.1"/>
    </source>
</evidence>
<gene>
    <name evidence="9" type="ORF">DPMN_193429</name>
</gene>
<dbReference type="Proteomes" id="UP000828390">
    <property type="component" value="Unassembled WGS sequence"/>
</dbReference>
<organism evidence="9 10">
    <name type="scientific">Dreissena polymorpha</name>
    <name type="common">Zebra mussel</name>
    <name type="synonym">Mytilus polymorpha</name>
    <dbReference type="NCBI Taxonomy" id="45954"/>
    <lineage>
        <taxon>Eukaryota</taxon>
        <taxon>Metazoa</taxon>
        <taxon>Spiralia</taxon>
        <taxon>Lophotrochozoa</taxon>
        <taxon>Mollusca</taxon>
        <taxon>Bivalvia</taxon>
        <taxon>Autobranchia</taxon>
        <taxon>Heteroconchia</taxon>
        <taxon>Euheterodonta</taxon>
        <taxon>Imparidentia</taxon>
        <taxon>Neoheterodontei</taxon>
        <taxon>Myida</taxon>
        <taxon>Dreissenoidea</taxon>
        <taxon>Dreissenidae</taxon>
        <taxon>Dreissena</taxon>
    </lineage>
</organism>
<comment type="similarity">
    <text evidence="2">Belongs to the TMC family.</text>
</comment>
<dbReference type="PANTHER" id="PTHR23302">
    <property type="entry name" value="TRANSMEMBRANE CHANNEL-RELATED"/>
    <property type="match status" value="1"/>
</dbReference>
<dbReference type="GO" id="GO:0005886">
    <property type="term" value="C:plasma membrane"/>
    <property type="evidence" value="ECO:0007669"/>
    <property type="project" value="InterPro"/>
</dbReference>
<keyword evidence="5 7" id="KW-0472">Membrane</keyword>
<evidence type="ECO:0000256" key="5">
    <source>
        <dbReference type="ARBA" id="ARBA00023136"/>
    </source>
</evidence>
<evidence type="ECO:0000256" key="1">
    <source>
        <dbReference type="ARBA" id="ARBA00004141"/>
    </source>
</evidence>
<feature type="transmembrane region" description="Helical" evidence="7">
    <location>
        <begin position="142"/>
        <end position="170"/>
    </location>
</feature>
<comment type="caution">
    <text evidence="9">The sequence shown here is derived from an EMBL/GenBank/DDBJ whole genome shotgun (WGS) entry which is preliminary data.</text>
</comment>
<keyword evidence="4 7" id="KW-1133">Transmembrane helix</keyword>
<dbReference type="PANTHER" id="PTHR23302:SF24">
    <property type="entry name" value="TMC DOMAIN-CONTAINING PROTEIN"/>
    <property type="match status" value="1"/>
</dbReference>
<evidence type="ECO:0000256" key="6">
    <source>
        <dbReference type="SAM" id="Coils"/>
    </source>
</evidence>
<evidence type="ECO:0000256" key="4">
    <source>
        <dbReference type="ARBA" id="ARBA00022989"/>
    </source>
</evidence>
<feature type="coiled-coil region" evidence="6">
    <location>
        <begin position="623"/>
        <end position="654"/>
    </location>
</feature>
<feature type="transmembrane region" description="Helical" evidence="7">
    <location>
        <begin position="397"/>
        <end position="416"/>
    </location>
</feature>
<dbReference type="OrthoDB" id="1936208at2759"/>
<dbReference type="InterPro" id="IPR012496">
    <property type="entry name" value="TMC_dom"/>
</dbReference>
<sequence>MQNREDTVEMSDVESHISMVSLNGEEWHEQEPSSKRERRASLAASLTRLIIKGGNAPLKKASGLSFKELGNFDKHDSLEDMYLEEKLSSKRKHMTQNVNVRATMGYWKLFCHDLKVWHRRWKLKQKESELFDKYIKNMESNFGSAIGSLFVFIRWVVLLNFFLSLLWLGFVVLPMAVYFPYQDIQQRFAFRNLLDGKGVLEKLWLFFGSFKDKVSSYHLGLVYLLTCLVTYFGSFFVILGSVGQSQKGKSANKRYQFCLLLWSSWDHTITSREASVNLSKGITSALKDNLYEVKASLTVKERSRKEKLTVYFKRTLAWLITIILIGGGCSAIVYLVIFFSFDDIASQTSTGSKTDFLHVYGTTIIFSLINSLVPVCIQQLPKMENYTTGKQELNVTLFRVFFLRMANLFALIASLFKTVTKSESGCAGTILGQEMYKLVILDTLLHSIMQLIIQFSTFFWTKQKSEFNISSAVLVLVYRQALVWVGTIACPIMPVVGLLSSLVFMYVNYLIVSRTCRPPIKRWNQSRNTAFFSMLLLGSLIMLIPPVSIIIGSSEVINLGLTSRTGNYCGPWLGEKPTKTYTRFRAEQAQWVQAVLYYLVSEPVLIPLFMIFVSLLFHSKRRLSSLKQQNIVLQANLQQERDENEKLLKKLQSMGVGVERL</sequence>
<keyword evidence="6" id="KW-0175">Coiled coil</keyword>
<feature type="domain" description="TMC" evidence="8">
    <location>
        <begin position="426"/>
        <end position="525"/>
    </location>
</feature>
<evidence type="ECO:0000259" key="8">
    <source>
        <dbReference type="Pfam" id="PF07810"/>
    </source>
</evidence>
<reference evidence="9" key="2">
    <citation type="submission" date="2020-11" db="EMBL/GenBank/DDBJ databases">
        <authorList>
            <person name="McCartney M.A."/>
            <person name="Auch B."/>
            <person name="Kono T."/>
            <person name="Mallez S."/>
            <person name="Becker A."/>
            <person name="Gohl D.M."/>
            <person name="Silverstein K.A.T."/>
            <person name="Koren S."/>
            <person name="Bechman K.B."/>
            <person name="Herman A."/>
            <person name="Abrahante J.E."/>
            <person name="Garbe J."/>
        </authorList>
    </citation>
    <scope>NUCLEOTIDE SEQUENCE</scope>
    <source>
        <strain evidence="9">Duluth1</strain>
        <tissue evidence="9">Whole animal</tissue>
    </source>
</reference>
<evidence type="ECO:0000256" key="7">
    <source>
        <dbReference type="SAM" id="Phobius"/>
    </source>
</evidence>
<feature type="transmembrane region" description="Helical" evidence="7">
    <location>
        <begin position="436"/>
        <end position="460"/>
    </location>
</feature>
<feature type="transmembrane region" description="Helical" evidence="7">
    <location>
        <begin position="531"/>
        <end position="551"/>
    </location>
</feature>
<feature type="transmembrane region" description="Helical" evidence="7">
    <location>
        <begin position="492"/>
        <end position="511"/>
    </location>
</feature>
<accession>A0A9D4BCG5</accession>
<feature type="transmembrane region" description="Helical" evidence="7">
    <location>
        <begin position="221"/>
        <end position="243"/>
    </location>
</feature>
<protein>
    <recommendedName>
        <fullName evidence="8">TMC domain-containing protein</fullName>
    </recommendedName>
</protein>
<feature type="transmembrane region" description="Helical" evidence="7">
    <location>
        <begin position="595"/>
        <end position="617"/>
    </location>
</feature>
<dbReference type="AlphaFoldDB" id="A0A9D4BCG5"/>
<feature type="transmembrane region" description="Helical" evidence="7">
    <location>
        <begin position="315"/>
        <end position="337"/>
    </location>
</feature>
<comment type="subcellular location">
    <subcellularLocation>
        <location evidence="1">Membrane</location>
        <topology evidence="1">Multi-pass membrane protein</topology>
    </subcellularLocation>
</comment>
<dbReference type="EMBL" id="JAIWYP010000077">
    <property type="protein sequence ID" value="KAH3690128.1"/>
    <property type="molecule type" value="Genomic_DNA"/>
</dbReference>